<dbReference type="PROSITE" id="PS51257">
    <property type="entry name" value="PROKAR_LIPOPROTEIN"/>
    <property type="match status" value="1"/>
</dbReference>
<evidence type="ECO:0000313" key="2">
    <source>
        <dbReference type="Proteomes" id="UP000183898"/>
    </source>
</evidence>
<dbReference type="AlphaFoldDB" id="A0A1H8IET4"/>
<sequence>MKNLIVALLSMWVLSSCVITGKMSGIREGMTKEQVISIAGNPDGYQRSGDYEALLYIDRRHSWSLFGGSYRDAVDYSVILRDDQVMEFGPGRTHERQAEVPFVRVPGR</sequence>
<dbReference type="Proteomes" id="UP000183898">
    <property type="component" value="Unassembled WGS sequence"/>
</dbReference>
<accession>A0A1H8IET4</accession>
<gene>
    <name evidence="1" type="ORF">SAMN05216404_10648</name>
</gene>
<reference evidence="1 2" key="1">
    <citation type="submission" date="2016-10" db="EMBL/GenBank/DDBJ databases">
        <authorList>
            <person name="de Groot N.N."/>
        </authorList>
    </citation>
    <scope>NUCLEOTIDE SEQUENCE [LARGE SCALE GENOMIC DNA]</scope>
    <source>
        <strain evidence="1 2">Nl18</strain>
    </source>
</reference>
<proteinExistence type="predicted"/>
<evidence type="ECO:0000313" key="1">
    <source>
        <dbReference type="EMBL" id="SEN66577.1"/>
    </source>
</evidence>
<organism evidence="1 2">
    <name type="scientific">Nitrosospira multiformis</name>
    <dbReference type="NCBI Taxonomy" id="1231"/>
    <lineage>
        <taxon>Bacteria</taxon>
        <taxon>Pseudomonadati</taxon>
        <taxon>Pseudomonadota</taxon>
        <taxon>Betaproteobacteria</taxon>
        <taxon>Nitrosomonadales</taxon>
        <taxon>Nitrosomonadaceae</taxon>
        <taxon>Nitrosospira</taxon>
    </lineage>
</organism>
<dbReference type="RefSeq" id="WP_074746123.1">
    <property type="nucleotide sequence ID" value="NZ_FOCT01000006.1"/>
</dbReference>
<name>A0A1H8IET4_9PROT</name>
<dbReference type="EMBL" id="FOCT01000006">
    <property type="protein sequence ID" value="SEN66577.1"/>
    <property type="molecule type" value="Genomic_DNA"/>
</dbReference>
<protein>
    <recommendedName>
        <fullName evidence="3">Outer membrane protein assembly factor BamE</fullName>
    </recommendedName>
</protein>
<evidence type="ECO:0008006" key="3">
    <source>
        <dbReference type="Google" id="ProtNLM"/>
    </source>
</evidence>